<gene>
    <name evidence="12" type="ORF">GGP82_001163</name>
</gene>
<feature type="domain" description="ABC transporter" evidence="10">
    <location>
        <begin position="362"/>
        <end position="600"/>
    </location>
</feature>
<dbReference type="InterPro" id="IPR027417">
    <property type="entry name" value="P-loop_NTPase"/>
</dbReference>
<evidence type="ECO:0000256" key="2">
    <source>
        <dbReference type="ARBA" id="ARBA00022448"/>
    </source>
</evidence>
<feature type="transmembrane region" description="Helical" evidence="9">
    <location>
        <begin position="265"/>
        <end position="285"/>
    </location>
</feature>
<evidence type="ECO:0000313" key="12">
    <source>
        <dbReference type="EMBL" id="MCS3864617.1"/>
    </source>
</evidence>
<proteinExistence type="predicted"/>
<dbReference type="Pfam" id="PF00005">
    <property type="entry name" value="ABC_tran"/>
    <property type="match status" value="1"/>
</dbReference>
<dbReference type="SMART" id="SM00382">
    <property type="entry name" value="AAA"/>
    <property type="match status" value="1"/>
</dbReference>
<protein>
    <submittedName>
        <fullName evidence="12">ATP-binding cassette subfamily C protein</fullName>
    </submittedName>
</protein>
<keyword evidence="6 12" id="KW-0067">ATP-binding</keyword>
<dbReference type="InterPro" id="IPR003593">
    <property type="entry name" value="AAA+_ATPase"/>
</dbReference>
<feature type="domain" description="ABC transmembrane type-1" evidence="11">
    <location>
        <begin position="57"/>
        <end position="289"/>
    </location>
</feature>
<dbReference type="FunFam" id="3.40.50.300:FF:000221">
    <property type="entry name" value="Multidrug ABC transporter ATP-binding protein"/>
    <property type="match status" value="1"/>
</dbReference>
<evidence type="ECO:0000259" key="10">
    <source>
        <dbReference type="PROSITE" id="PS50893"/>
    </source>
</evidence>
<evidence type="ECO:0000259" key="11">
    <source>
        <dbReference type="PROSITE" id="PS50929"/>
    </source>
</evidence>
<dbReference type="Pfam" id="PF00664">
    <property type="entry name" value="ABC_membrane"/>
    <property type="match status" value="1"/>
</dbReference>
<dbReference type="PROSITE" id="PS00211">
    <property type="entry name" value="ABC_TRANSPORTER_1"/>
    <property type="match status" value="1"/>
</dbReference>
<comment type="subcellular location">
    <subcellularLocation>
        <location evidence="1">Cell membrane</location>
        <topology evidence="1">Multi-pass membrane protein</topology>
    </subcellularLocation>
</comment>
<dbReference type="SUPFAM" id="SSF52540">
    <property type="entry name" value="P-loop containing nucleoside triphosphate hydrolases"/>
    <property type="match status" value="1"/>
</dbReference>
<feature type="transmembrane region" description="Helical" evidence="9">
    <location>
        <begin position="73"/>
        <end position="99"/>
    </location>
</feature>
<dbReference type="EMBL" id="JANTYZ010000002">
    <property type="protein sequence ID" value="MCS3864617.1"/>
    <property type="molecule type" value="Genomic_DNA"/>
</dbReference>
<evidence type="ECO:0000256" key="9">
    <source>
        <dbReference type="SAM" id="Phobius"/>
    </source>
</evidence>
<dbReference type="RefSeq" id="WP_259083309.1">
    <property type="nucleotide sequence ID" value="NZ_JANTYZ010000002.1"/>
</dbReference>
<keyword evidence="7 9" id="KW-1133">Transmembrane helix</keyword>
<dbReference type="GO" id="GO:0034040">
    <property type="term" value="F:ATPase-coupled lipid transmembrane transporter activity"/>
    <property type="evidence" value="ECO:0007669"/>
    <property type="project" value="TreeGrafter"/>
</dbReference>
<dbReference type="Gene3D" id="1.20.1560.10">
    <property type="entry name" value="ABC transporter type 1, transmembrane domain"/>
    <property type="match status" value="1"/>
</dbReference>
<dbReference type="SUPFAM" id="SSF90123">
    <property type="entry name" value="ABC transporter transmembrane region"/>
    <property type="match status" value="1"/>
</dbReference>
<feature type="transmembrane region" description="Helical" evidence="9">
    <location>
        <begin position="154"/>
        <end position="173"/>
    </location>
</feature>
<feature type="transmembrane region" description="Helical" evidence="9">
    <location>
        <begin position="20"/>
        <end position="44"/>
    </location>
</feature>
<keyword evidence="5" id="KW-0547">Nucleotide-binding</keyword>
<keyword evidence="2" id="KW-0813">Transport</keyword>
<feature type="transmembrane region" description="Helical" evidence="9">
    <location>
        <begin position="179"/>
        <end position="197"/>
    </location>
</feature>
<organism evidence="12 13">
    <name type="scientific">Salinibacter ruber</name>
    <dbReference type="NCBI Taxonomy" id="146919"/>
    <lineage>
        <taxon>Bacteria</taxon>
        <taxon>Pseudomonadati</taxon>
        <taxon>Rhodothermota</taxon>
        <taxon>Rhodothermia</taxon>
        <taxon>Rhodothermales</taxon>
        <taxon>Salinibacteraceae</taxon>
        <taxon>Salinibacter</taxon>
    </lineage>
</organism>
<dbReference type="PROSITE" id="PS50929">
    <property type="entry name" value="ABC_TM1F"/>
    <property type="match status" value="1"/>
</dbReference>
<evidence type="ECO:0000256" key="3">
    <source>
        <dbReference type="ARBA" id="ARBA00022475"/>
    </source>
</evidence>
<dbReference type="Proteomes" id="UP001155034">
    <property type="component" value="Unassembled WGS sequence"/>
</dbReference>
<dbReference type="GO" id="GO:0005886">
    <property type="term" value="C:plasma membrane"/>
    <property type="evidence" value="ECO:0007669"/>
    <property type="project" value="UniProtKB-SubCell"/>
</dbReference>
<dbReference type="Gene3D" id="3.40.50.300">
    <property type="entry name" value="P-loop containing nucleotide triphosphate hydrolases"/>
    <property type="match status" value="1"/>
</dbReference>
<name>A0A9X2U209_9BACT</name>
<keyword evidence="8 9" id="KW-0472">Membrane</keyword>
<dbReference type="PROSITE" id="PS50893">
    <property type="entry name" value="ABC_TRANSPORTER_2"/>
    <property type="match status" value="1"/>
</dbReference>
<evidence type="ECO:0000256" key="4">
    <source>
        <dbReference type="ARBA" id="ARBA00022692"/>
    </source>
</evidence>
<keyword evidence="3" id="KW-1003">Cell membrane</keyword>
<dbReference type="InterPro" id="IPR003439">
    <property type="entry name" value="ABC_transporter-like_ATP-bd"/>
</dbReference>
<keyword evidence="4 9" id="KW-0812">Transmembrane</keyword>
<dbReference type="GO" id="GO:0016887">
    <property type="term" value="F:ATP hydrolysis activity"/>
    <property type="evidence" value="ECO:0007669"/>
    <property type="project" value="InterPro"/>
</dbReference>
<evidence type="ECO:0000313" key="13">
    <source>
        <dbReference type="Proteomes" id="UP001155034"/>
    </source>
</evidence>
<evidence type="ECO:0000256" key="1">
    <source>
        <dbReference type="ARBA" id="ARBA00004651"/>
    </source>
</evidence>
<dbReference type="InterPro" id="IPR039421">
    <property type="entry name" value="Type_1_exporter"/>
</dbReference>
<accession>A0A9X2U209</accession>
<evidence type="ECO:0000256" key="6">
    <source>
        <dbReference type="ARBA" id="ARBA00022840"/>
    </source>
</evidence>
<evidence type="ECO:0000256" key="5">
    <source>
        <dbReference type="ARBA" id="ARBA00022741"/>
    </source>
</evidence>
<sequence length="603" mass="66558">MDTVKRLFDLLTPEEQRKLYLLFVAIVIMAGLEVVSVASIAPFLSVASDPASIHEKVYLKWAFDAFGFTDRHAFLITLGVTALIALVVSNTFIVAVTWLQYQYVWNQNHIISKRLLRGYLQRPYEFFLTRNTSDLSKNILEEARMVSVQMLLPAIRATAKGIVSVSIVAFLIFVDPTVALIVAVVLGGAYGSIWLSVHKKLDEIGEKRVIANEKRFQAVSESLGAIKAVKLRSKEAAFVSEFDIPSRRYAHYRTVNQLINKAPRYILEAIAFGGIILIAVYLIAVRGDIEQVVPILGLYAFAGYRLMPALQSTFRGFAKAQFNIASLETLHRDMYEGDSGKHGGGAGGSKDRKDPIGLENNIIMKNVTFTYPGAEKPAIEDLSLKIPARTTVGIVGKTGSGKTTAVDLMLGLLRPNKGEIRVDGIPLQEESLSLWQRSVGYVPQDIYLADDTIEQNVAFGIPNDQIDSSQVTDALRRAQVFEFVSRDLPKGLQTNVGERGVKLSGGQRQRIGIARALYHRPSVIFFDEATSALDQATEQAVMEAVYSLGGNRTIILISHRMSTVRSADKIFVLKQGELVGRGAYDDLVTRNSSFQSIAASERH</sequence>
<dbReference type="InterPro" id="IPR011527">
    <property type="entry name" value="ABC1_TM_dom"/>
</dbReference>
<dbReference type="InterPro" id="IPR036640">
    <property type="entry name" value="ABC1_TM_sf"/>
</dbReference>
<evidence type="ECO:0000256" key="8">
    <source>
        <dbReference type="ARBA" id="ARBA00023136"/>
    </source>
</evidence>
<comment type="caution">
    <text evidence="12">The sequence shown here is derived from an EMBL/GenBank/DDBJ whole genome shotgun (WGS) entry which is preliminary data.</text>
</comment>
<dbReference type="PANTHER" id="PTHR24221:SF654">
    <property type="entry name" value="ATP-BINDING CASSETTE SUB-FAMILY B MEMBER 6"/>
    <property type="match status" value="1"/>
</dbReference>
<dbReference type="GO" id="GO:0140359">
    <property type="term" value="F:ABC-type transporter activity"/>
    <property type="evidence" value="ECO:0007669"/>
    <property type="project" value="InterPro"/>
</dbReference>
<evidence type="ECO:0000256" key="7">
    <source>
        <dbReference type="ARBA" id="ARBA00022989"/>
    </source>
</evidence>
<reference evidence="12" key="1">
    <citation type="submission" date="2022-08" db="EMBL/GenBank/DDBJ databases">
        <title>Genomic Encyclopedia of Type Strains, Phase V (KMG-V): Genome sequencing to study the core and pangenomes of soil and plant-associated prokaryotes.</title>
        <authorList>
            <person name="Whitman W."/>
        </authorList>
    </citation>
    <scope>NUCLEOTIDE SEQUENCE</scope>
    <source>
        <strain evidence="12">SP2016B</strain>
    </source>
</reference>
<dbReference type="GO" id="GO:0005524">
    <property type="term" value="F:ATP binding"/>
    <property type="evidence" value="ECO:0007669"/>
    <property type="project" value="UniProtKB-KW"/>
</dbReference>
<dbReference type="PANTHER" id="PTHR24221">
    <property type="entry name" value="ATP-BINDING CASSETTE SUB-FAMILY B"/>
    <property type="match status" value="1"/>
</dbReference>
<dbReference type="InterPro" id="IPR017871">
    <property type="entry name" value="ABC_transporter-like_CS"/>
</dbReference>
<dbReference type="AlphaFoldDB" id="A0A9X2U209"/>